<dbReference type="Proteomes" id="UP000016927">
    <property type="component" value="Unassembled WGS sequence"/>
</dbReference>
<dbReference type="HOGENOM" id="CLU_1034765_0_0_1"/>
<evidence type="ECO:0000313" key="2">
    <source>
        <dbReference type="EMBL" id="EOB11883.1"/>
    </source>
</evidence>
<gene>
    <name evidence="2" type="ORF">NBO_688g0001</name>
</gene>
<name>R0MGM4_NOSB1</name>
<keyword evidence="1" id="KW-0812">Transmembrane</keyword>
<dbReference type="VEuPathDB" id="MicrosporidiaDB:NBO_688g0001"/>
<keyword evidence="1" id="KW-0472">Membrane</keyword>
<evidence type="ECO:0000313" key="3">
    <source>
        <dbReference type="Proteomes" id="UP000016927"/>
    </source>
</evidence>
<feature type="transmembrane region" description="Helical" evidence="1">
    <location>
        <begin position="6"/>
        <end position="26"/>
    </location>
</feature>
<accession>R0MGM4</accession>
<dbReference type="EMBL" id="KB909595">
    <property type="protein sequence ID" value="EOB11883.1"/>
    <property type="molecule type" value="Genomic_DNA"/>
</dbReference>
<keyword evidence="3" id="KW-1185">Reference proteome</keyword>
<keyword evidence="1" id="KW-1133">Transmembrane helix</keyword>
<evidence type="ECO:0000256" key="1">
    <source>
        <dbReference type="SAM" id="Phobius"/>
    </source>
</evidence>
<sequence>MGPIYFILDLGIISSFYLYGWAISLIKRFLDPMKCKMILITTFHFLKTSIFKRKHAESETQSSELLNVYDKINLVNNNPYLSRNETLTTFTSAQEYTKPSKLGKYEHYENSNRFYANNDANNLTYLSNVKFDQYLNDGLNTNMSNNFQDYIQVKSMENTSFQFKSNVTDHTNEITKVNKNYQNNQFCEENKLPPCSTIINHTSNLQTPSVNKIYKKLKDYILCYTIENIAHSYSSGHIKRLKKIEEVYDIFDKYKPNPKIYFSCQSSML</sequence>
<organism evidence="2 3">
    <name type="scientific">Nosema bombycis (strain CQ1 / CVCC 102059)</name>
    <name type="common">Microsporidian parasite</name>
    <name type="synonym">Pebrine of silkworm</name>
    <dbReference type="NCBI Taxonomy" id="578461"/>
    <lineage>
        <taxon>Eukaryota</taxon>
        <taxon>Fungi</taxon>
        <taxon>Fungi incertae sedis</taxon>
        <taxon>Microsporidia</taxon>
        <taxon>Nosematidae</taxon>
        <taxon>Nosema</taxon>
    </lineage>
</organism>
<proteinExistence type="predicted"/>
<protein>
    <submittedName>
        <fullName evidence="2">Uncharacterized protein</fullName>
    </submittedName>
</protein>
<reference evidence="2 3" key="1">
    <citation type="journal article" date="2013" name="BMC Genomics">
        <title>Comparative genomics of parasitic silkworm microsporidia reveal an association between genome expansion and host adaptation.</title>
        <authorList>
            <person name="Pan G."/>
            <person name="Xu J."/>
            <person name="Li T."/>
            <person name="Xia Q."/>
            <person name="Liu S.L."/>
            <person name="Zhang G."/>
            <person name="Li S."/>
            <person name="Li C."/>
            <person name="Liu H."/>
            <person name="Yang L."/>
            <person name="Liu T."/>
            <person name="Zhang X."/>
            <person name="Wu Z."/>
            <person name="Fan W."/>
            <person name="Dang X."/>
            <person name="Xiang H."/>
            <person name="Tao M."/>
            <person name="Li Y."/>
            <person name="Hu J."/>
            <person name="Li Z."/>
            <person name="Lin L."/>
            <person name="Luo J."/>
            <person name="Geng L."/>
            <person name="Wang L."/>
            <person name="Long M."/>
            <person name="Wan Y."/>
            <person name="He N."/>
            <person name="Zhang Z."/>
            <person name="Lu C."/>
            <person name="Keeling P.J."/>
            <person name="Wang J."/>
            <person name="Xiang Z."/>
            <person name="Zhou Z."/>
        </authorList>
    </citation>
    <scope>NUCLEOTIDE SEQUENCE [LARGE SCALE GENOMIC DNA]</scope>
    <source>
        <strain evidence="3">CQ1 / CVCC 102059</strain>
    </source>
</reference>
<dbReference type="AlphaFoldDB" id="R0MGM4"/>